<sequence>MPWEDRAGSHTTADHIAVLDRARMQVSDGHRHGAPILVRAYPRSAVPGAGLLRSVACPSAESLRGPVLHCL</sequence>
<organism evidence="1 2">
    <name type="scientific">Plantactinospora soyae</name>
    <dbReference type="NCBI Taxonomy" id="1544732"/>
    <lineage>
        <taxon>Bacteria</taxon>
        <taxon>Bacillati</taxon>
        <taxon>Actinomycetota</taxon>
        <taxon>Actinomycetes</taxon>
        <taxon>Micromonosporales</taxon>
        <taxon>Micromonosporaceae</taxon>
        <taxon>Plantactinospora</taxon>
    </lineage>
</organism>
<gene>
    <name evidence="1" type="ORF">H4W31_006693</name>
</gene>
<name>A0A927R020_9ACTN</name>
<comment type="caution">
    <text evidence="1">The sequence shown here is derived from an EMBL/GenBank/DDBJ whole genome shotgun (WGS) entry which is preliminary data.</text>
</comment>
<evidence type="ECO:0000313" key="1">
    <source>
        <dbReference type="EMBL" id="MBE1491055.1"/>
    </source>
</evidence>
<keyword evidence="2" id="KW-1185">Reference proteome</keyword>
<accession>A0A927R020</accession>
<dbReference type="EMBL" id="JADBEB010000001">
    <property type="protein sequence ID" value="MBE1491055.1"/>
    <property type="molecule type" value="Genomic_DNA"/>
</dbReference>
<proteinExistence type="predicted"/>
<dbReference type="RefSeq" id="WP_192770210.1">
    <property type="nucleotide sequence ID" value="NZ_JADBEB010000001.1"/>
</dbReference>
<dbReference type="Proteomes" id="UP000649753">
    <property type="component" value="Unassembled WGS sequence"/>
</dbReference>
<reference evidence="1" key="1">
    <citation type="submission" date="2020-10" db="EMBL/GenBank/DDBJ databases">
        <title>Sequencing the genomes of 1000 actinobacteria strains.</title>
        <authorList>
            <person name="Klenk H.-P."/>
        </authorList>
    </citation>
    <scope>NUCLEOTIDE SEQUENCE</scope>
    <source>
        <strain evidence="1">DSM 46832</strain>
    </source>
</reference>
<dbReference type="AlphaFoldDB" id="A0A927R020"/>
<protein>
    <submittedName>
        <fullName evidence="1">Uncharacterized protein</fullName>
    </submittedName>
</protein>
<evidence type="ECO:0000313" key="2">
    <source>
        <dbReference type="Proteomes" id="UP000649753"/>
    </source>
</evidence>